<keyword evidence="2 3" id="KW-0378">Hydrolase</keyword>
<feature type="active site" description="Proton acceptor" evidence="3">
    <location>
        <position position="50"/>
    </location>
</feature>
<sequence>MRLLWPEFETVTPAVEEGEVAAPEGLVRIAHRKAERVRALRPEGIVIAADTGVFRNGKAYGKPRDLREAWGVLRALSGGWHSVFTGLVVAAPGATRETLVETRVEFKPLSDDEIRRYLAREAVLDKAGAYAIQGGAAPFVTRIEGEFFNVMGLPLATLYALLRDVGWQPPER</sequence>
<reference evidence="5" key="1">
    <citation type="submission" date="2018-05" db="EMBL/GenBank/DDBJ databases">
        <authorList>
            <person name="Hao L."/>
        </authorList>
    </citation>
    <scope>NUCLEOTIDE SEQUENCE [LARGE SCALE GENOMIC DNA]</scope>
</reference>
<keyword evidence="3" id="KW-0963">Cytoplasm</keyword>
<dbReference type="GO" id="GO:0009117">
    <property type="term" value="P:nucleotide metabolic process"/>
    <property type="evidence" value="ECO:0007669"/>
    <property type="project" value="UniProtKB-KW"/>
</dbReference>
<dbReference type="Proteomes" id="UP000249818">
    <property type="component" value="Chromosome BARAN1"/>
</dbReference>
<dbReference type="SUPFAM" id="SSF52972">
    <property type="entry name" value="ITPase-like"/>
    <property type="match status" value="1"/>
</dbReference>
<evidence type="ECO:0000313" key="4">
    <source>
        <dbReference type="EMBL" id="SQD92750.1"/>
    </source>
</evidence>
<dbReference type="EC" id="3.6.1.9" evidence="3"/>
<dbReference type="InterPro" id="IPR003697">
    <property type="entry name" value="Maf-like"/>
</dbReference>
<proteinExistence type="inferred from homology"/>
<dbReference type="EMBL" id="LS483254">
    <property type="protein sequence ID" value="SQD92750.1"/>
    <property type="molecule type" value="Genomic_DNA"/>
</dbReference>
<dbReference type="GO" id="GO:0047429">
    <property type="term" value="F:nucleoside triphosphate diphosphatase activity"/>
    <property type="evidence" value="ECO:0007669"/>
    <property type="project" value="UniProtKB-EC"/>
</dbReference>
<dbReference type="GO" id="GO:0005737">
    <property type="term" value="C:cytoplasm"/>
    <property type="evidence" value="ECO:0007669"/>
    <property type="project" value="UniProtKB-SubCell"/>
</dbReference>
<evidence type="ECO:0000256" key="3">
    <source>
        <dbReference type="HAMAP-Rule" id="MF_00528"/>
    </source>
</evidence>
<dbReference type="AlphaFoldDB" id="A0A2X3L1S3"/>
<name>A0A2X3L1S3_9BACT</name>
<keyword evidence="3" id="KW-0546">Nucleotide metabolism</keyword>
<organism evidence="4 5">
    <name type="scientific">Candidatus Bipolaricaulis anaerobius</name>
    <dbReference type="NCBI Taxonomy" id="2026885"/>
    <lineage>
        <taxon>Bacteria</taxon>
        <taxon>Candidatus Bipolaricaulota</taxon>
        <taxon>Candidatus Bipolaricaulia</taxon>
        <taxon>Candidatus Bipolaricaulales</taxon>
        <taxon>Candidatus Bipolaricaulaceae</taxon>
        <taxon>Candidatus Bipolaricaulis</taxon>
    </lineage>
</organism>
<dbReference type="KEGG" id="bana:BARAN1_0726"/>
<protein>
    <recommendedName>
        <fullName evidence="3">Nucleoside triphosphate pyrophosphatase</fullName>
        <ecNumber evidence="3">3.6.1.9</ecNumber>
    </recommendedName>
    <alternativeName>
        <fullName evidence="3">Nucleotide pyrophosphatase</fullName>
        <shortName evidence="3">Nucleotide PPase</shortName>
    </alternativeName>
</protein>
<dbReference type="PANTHER" id="PTHR43213:SF5">
    <property type="entry name" value="BIFUNCTIONAL DTTP_UTP PYROPHOSPHATASE_METHYLTRANSFERASE PROTEIN-RELATED"/>
    <property type="match status" value="1"/>
</dbReference>
<keyword evidence="5" id="KW-1185">Reference proteome</keyword>
<evidence type="ECO:0000313" key="5">
    <source>
        <dbReference type="Proteomes" id="UP000249818"/>
    </source>
</evidence>
<comment type="cofactor">
    <cofactor evidence="1 3">
        <name>a divalent metal cation</name>
        <dbReference type="ChEBI" id="CHEBI:60240"/>
    </cofactor>
</comment>
<dbReference type="InterPro" id="IPR029001">
    <property type="entry name" value="ITPase-like_fam"/>
</dbReference>
<dbReference type="Gene3D" id="3.90.950.10">
    <property type="match status" value="1"/>
</dbReference>
<comment type="subcellular location">
    <subcellularLocation>
        <location evidence="3">Cytoplasm</location>
    </subcellularLocation>
</comment>
<dbReference type="HAMAP" id="MF_00528">
    <property type="entry name" value="Maf"/>
    <property type="match status" value="1"/>
</dbReference>
<comment type="function">
    <text evidence="3">Nucleoside triphosphate pyrophosphatase. May have a dual role in cell division arrest and in preventing the incorporation of modified nucleotides into cellular nucleic acids.</text>
</comment>
<evidence type="ECO:0000256" key="2">
    <source>
        <dbReference type="ARBA" id="ARBA00022801"/>
    </source>
</evidence>
<evidence type="ECO:0000256" key="1">
    <source>
        <dbReference type="ARBA" id="ARBA00001968"/>
    </source>
</evidence>
<gene>
    <name evidence="4" type="ORF">BARAN1_0726</name>
</gene>
<dbReference type="RefSeq" id="WP_231944227.1">
    <property type="nucleotide sequence ID" value="NZ_LS483254.1"/>
</dbReference>
<comment type="catalytic activity">
    <reaction evidence="3">
        <text>a ribonucleoside 5'-triphosphate + H2O = a ribonucleoside 5'-phosphate + diphosphate + H(+)</text>
        <dbReference type="Rhea" id="RHEA:23996"/>
        <dbReference type="ChEBI" id="CHEBI:15377"/>
        <dbReference type="ChEBI" id="CHEBI:15378"/>
        <dbReference type="ChEBI" id="CHEBI:33019"/>
        <dbReference type="ChEBI" id="CHEBI:58043"/>
        <dbReference type="ChEBI" id="CHEBI:61557"/>
        <dbReference type="EC" id="3.6.1.9"/>
    </reaction>
</comment>
<dbReference type="CDD" id="cd00555">
    <property type="entry name" value="Maf"/>
    <property type="match status" value="1"/>
</dbReference>
<comment type="similarity">
    <text evidence="3">Belongs to the Maf family.</text>
</comment>
<dbReference type="PANTHER" id="PTHR43213">
    <property type="entry name" value="BIFUNCTIONAL DTTP/UTP PYROPHOSPHATASE/METHYLTRANSFERASE PROTEIN-RELATED"/>
    <property type="match status" value="1"/>
</dbReference>
<comment type="caution">
    <text evidence="3">Lacks conserved residue(s) required for the propagation of feature annotation.</text>
</comment>
<dbReference type="Pfam" id="PF02545">
    <property type="entry name" value="Maf"/>
    <property type="match status" value="1"/>
</dbReference>
<accession>A0A2X3L1S3</accession>
<comment type="catalytic activity">
    <reaction evidence="3">
        <text>a 2'-deoxyribonucleoside 5'-triphosphate + H2O = a 2'-deoxyribonucleoside 5'-phosphate + diphosphate + H(+)</text>
        <dbReference type="Rhea" id="RHEA:44644"/>
        <dbReference type="ChEBI" id="CHEBI:15377"/>
        <dbReference type="ChEBI" id="CHEBI:15378"/>
        <dbReference type="ChEBI" id="CHEBI:33019"/>
        <dbReference type="ChEBI" id="CHEBI:61560"/>
        <dbReference type="ChEBI" id="CHEBI:65317"/>
        <dbReference type="EC" id="3.6.1.9"/>
    </reaction>
</comment>
<dbReference type="PIRSF" id="PIRSF006305">
    <property type="entry name" value="Maf"/>
    <property type="match status" value="1"/>
</dbReference>